<dbReference type="EC" id="2.4.-.-" evidence="2"/>
<sequence length="382" mass="44106">MIIEIKGVQFVNKGAELMMHAIIQQMRTRWPDAEFVLLPHNHSPYYERISVASLQKFNFRKNTLDLNFLSYFVPAKIRSYLKNSYGIVTEPDVDVILDASGFAYSDKWGSLLINQMSQEVIRFNKNNKKYIFLSQAFGPFTKNNDKVLLRKSLPKASLICAREKTSYDFIREFSEQNVEMYPDFTNLVKGDIPDYYHNGDKKIVIIPNHNMINSKNDNLLWSKNYVSVLCMAVNVIKQIGFKPVLLNHEGKLDGEICQKIREQVNDIDLEIITESDPLKVKGIIGASVALISSRFHGCVSALCQGIPCIGTSWSHKYERLFEDYGREKYLMTPEISEEDLKLLLCNCMNKDSNDYQIYTNKITELKNETIKMWDKISMILSK</sequence>
<dbReference type="PANTHER" id="PTHR36836:SF1">
    <property type="entry name" value="COLANIC ACID BIOSYNTHESIS PROTEIN WCAK"/>
    <property type="match status" value="1"/>
</dbReference>
<reference evidence="2 3" key="1">
    <citation type="submission" date="2024-03" db="EMBL/GenBank/DDBJ databases">
        <title>Two novel Raoultella species associated with bleeding cankers of broadleaf hosts, Raoultella scottia sp. nov. and Raoultella lignicola sp. nov.</title>
        <authorList>
            <person name="Brady C.L."/>
        </authorList>
    </citation>
    <scope>NUCLEOTIDE SEQUENCE [LARGE SCALE GENOMIC DNA]</scope>
    <source>
        <strain evidence="2 3">BAC 10a-01-01</strain>
    </source>
</reference>
<keyword evidence="2" id="KW-0808">Transferase</keyword>
<dbReference type="GO" id="GO:0016757">
    <property type="term" value="F:glycosyltransferase activity"/>
    <property type="evidence" value="ECO:0007669"/>
    <property type="project" value="UniProtKB-KW"/>
</dbReference>
<dbReference type="Pfam" id="PF04230">
    <property type="entry name" value="PS_pyruv_trans"/>
    <property type="match status" value="1"/>
</dbReference>
<keyword evidence="2" id="KW-0328">Glycosyltransferase</keyword>
<evidence type="ECO:0000313" key="2">
    <source>
        <dbReference type="EMBL" id="MEK0248783.1"/>
    </source>
</evidence>
<protein>
    <submittedName>
        <fullName evidence="2">Polysaccharide pyruvyl transferase family protein</fullName>
        <ecNumber evidence="2">2.4.-.-</ecNumber>
    </submittedName>
</protein>
<dbReference type="RefSeq" id="WP_331834664.1">
    <property type="nucleotide sequence ID" value="NZ_JARXNH020000054.1"/>
</dbReference>
<keyword evidence="3" id="KW-1185">Reference proteome</keyword>
<accession>A0ABU8Z5X9</accession>
<dbReference type="InterPro" id="IPR007345">
    <property type="entry name" value="Polysacch_pyruvyl_Trfase"/>
</dbReference>
<dbReference type="PANTHER" id="PTHR36836">
    <property type="entry name" value="COLANIC ACID BIOSYNTHESIS PROTEIN WCAK"/>
    <property type="match status" value="1"/>
</dbReference>
<comment type="caution">
    <text evidence="2">The sequence shown here is derived from an EMBL/GenBank/DDBJ whole genome shotgun (WGS) entry which is preliminary data.</text>
</comment>
<proteinExistence type="predicted"/>
<evidence type="ECO:0000313" key="3">
    <source>
        <dbReference type="Proteomes" id="UP001334005"/>
    </source>
</evidence>
<dbReference type="EMBL" id="JARXNH020000054">
    <property type="protein sequence ID" value="MEK0248783.1"/>
    <property type="molecule type" value="Genomic_DNA"/>
</dbReference>
<organism evidence="2 3">
    <name type="scientific">Raoultella scottii</name>
    <dbReference type="NCBI Taxonomy" id="3040937"/>
    <lineage>
        <taxon>Bacteria</taxon>
        <taxon>Pseudomonadati</taxon>
        <taxon>Pseudomonadota</taxon>
        <taxon>Gammaproteobacteria</taxon>
        <taxon>Enterobacterales</taxon>
        <taxon>Enterobacteriaceae</taxon>
        <taxon>Klebsiella/Raoultella group</taxon>
        <taxon>Raoultella</taxon>
    </lineage>
</organism>
<dbReference type="Proteomes" id="UP001334005">
    <property type="component" value="Unassembled WGS sequence"/>
</dbReference>
<gene>
    <name evidence="2" type="ORF">QFI66_011785</name>
</gene>
<name>A0ABU8Z5X9_9ENTR</name>
<feature type="domain" description="Polysaccharide pyruvyl transferase" evidence="1">
    <location>
        <begin position="12"/>
        <end position="315"/>
    </location>
</feature>
<evidence type="ECO:0000259" key="1">
    <source>
        <dbReference type="Pfam" id="PF04230"/>
    </source>
</evidence>